<feature type="domain" description="HTH arsR-type" evidence="4">
    <location>
        <begin position="8"/>
        <end position="103"/>
    </location>
</feature>
<dbReference type="PROSITE" id="PS50987">
    <property type="entry name" value="HTH_ARSR_2"/>
    <property type="match status" value="1"/>
</dbReference>
<accession>A0ABN6L4D0</accession>
<evidence type="ECO:0000256" key="3">
    <source>
        <dbReference type="ARBA" id="ARBA00023163"/>
    </source>
</evidence>
<keyword evidence="2" id="KW-0238">DNA-binding</keyword>
<dbReference type="Gene3D" id="1.10.10.10">
    <property type="entry name" value="Winged helix-like DNA-binding domain superfamily/Winged helix DNA-binding domain"/>
    <property type="match status" value="1"/>
</dbReference>
<reference evidence="5 6" key="1">
    <citation type="submission" date="2021-12" db="EMBL/GenBank/DDBJ databases">
        <title>Genome sequencing of bacteria with rrn-lacking chromosome and rrn-plasmid.</title>
        <authorList>
            <person name="Anda M."/>
            <person name="Iwasaki W."/>
        </authorList>
    </citation>
    <scope>NUCLEOTIDE SEQUENCE [LARGE SCALE GENOMIC DNA]</scope>
    <source>
        <strain evidence="5 6">NBRC 101262</strain>
    </source>
</reference>
<dbReference type="InterPro" id="IPR011991">
    <property type="entry name" value="ArsR-like_HTH"/>
</dbReference>
<dbReference type="CDD" id="cd00090">
    <property type="entry name" value="HTH_ARSR"/>
    <property type="match status" value="1"/>
</dbReference>
<dbReference type="InterPro" id="IPR036390">
    <property type="entry name" value="WH_DNA-bd_sf"/>
</dbReference>
<dbReference type="InterPro" id="IPR001845">
    <property type="entry name" value="HTH_ArsR_DNA-bd_dom"/>
</dbReference>
<dbReference type="RefSeq" id="WP_338397409.1">
    <property type="nucleotide sequence ID" value="NZ_AP025292.1"/>
</dbReference>
<dbReference type="Proteomes" id="UP001354989">
    <property type="component" value="Chromosome"/>
</dbReference>
<evidence type="ECO:0000256" key="2">
    <source>
        <dbReference type="ARBA" id="ARBA00023125"/>
    </source>
</evidence>
<dbReference type="NCBIfam" id="NF033788">
    <property type="entry name" value="HTH_metalloreg"/>
    <property type="match status" value="1"/>
</dbReference>
<dbReference type="InterPro" id="IPR036388">
    <property type="entry name" value="WH-like_DNA-bd_sf"/>
</dbReference>
<evidence type="ECO:0000259" key="4">
    <source>
        <dbReference type="PROSITE" id="PS50987"/>
    </source>
</evidence>
<dbReference type="InterPro" id="IPR051081">
    <property type="entry name" value="HTH_MetalResp_TranReg"/>
</dbReference>
<name>A0ABN6L4D0_9BACT</name>
<dbReference type="PANTHER" id="PTHR33154">
    <property type="entry name" value="TRANSCRIPTIONAL REGULATOR, ARSR FAMILY"/>
    <property type="match status" value="1"/>
</dbReference>
<dbReference type="PANTHER" id="PTHR33154:SF15">
    <property type="entry name" value="REGULATORY PROTEIN ARSR"/>
    <property type="match status" value="1"/>
</dbReference>
<evidence type="ECO:0000313" key="5">
    <source>
        <dbReference type="EMBL" id="BDC97903.1"/>
    </source>
</evidence>
<dbReference type="EMBL" id="AP025292">
    <property type="protein sequence ID" value="BDC97903.1"/>
    <property type="molecule type" value="Genomic_DNA"/>
</dbReference>
<dbReference type="Pfam" id="PF01022">
    <property type="entry name" value="HTH_5"/>
    <property type="match status" value="1"/>
</dbReference>
<evidence type="ECO:0000313" key="6">
    <source>
        <dbReference type="Proteomes" id="UP001354989"/>
    </source>
</evidence>
<dbReference type="PRINTS" id="PR00778">
    <property type="entry name" value="HTHARSR"/>
</dbReference>
<organism evidence="5 6">
    <name type="scientific">Persicobacter psychrovividus</name>
    <dbReference type="NCBI Taxonomy" id="387638"/>
    <lineage>
        <taxon>Bacteria</taxon>
        <taxon>Pseudomonadati</taxon>
        <taxon>Bacteroidota</taxon>
        <taxon>Cytophagia</taxon>
        <taxon>Cytophagales</taxon>
        <taxon>Persicobacteraceae</taxon>
        <taxon>Persicobacter</taxon>
    </lineage>
</organism>
<protein>
    <submittedName>
        <fullName evidence="5">Transcriptional regulator</fullName>
    </submittedName>
</protein>
<keyword evidence="6" id="KW-1185">Reference proteome</keyword>
<keyword evidence="1" id="KW-0805">Transcription regulation</keyword>
<sequence length="108" mass="12040">MGITKTEGFSSEINLMAERLKALGHPARLYIMQYLANCDRCIGNDLVEELPLAQPTISKHLSELKRVGLVQGTIDGKQMNYCINKEGWEAIQQFVVGISIKLDTPKCC</sequence>
<proteinExistence type="predicted"/>
<gene>
    <name evidence="5" type="ORF">PEPS_01840</name>
</gene>
<evidence type="ECO:0000256" key="1">
    <source>
        <dbReference type="ARBA" id="ARBA00023015"/>
    </source>
</evidence>
<dbReference type="SUPFAM" id="SSF46785">
    <property type="entry name" value="Winged helix' DNA-binding domain"/>
    <property type="match status" value="1"/>
</dbReference>
<keyword evidence="3" id="KW-0804">Transcription</keyword>
<dbReference type="SMART" id="SM00418">
    <property type="entry name" value="HTH_ARSR"/>
    <property type="match status" value="1"/>
</dbReference>